<dbReference type="InterPro" id="IPR021215">
    <property type="entry name" value="DUF2752"/>
</dbReference>
<protein>
    <recommendedName>
        <fullName evidence="5">DUF2752 domain-containing protein</fullName>
    </recommendedName>
</protein>
<evidence type="ECO:0008006" key="5">
    <source>
        <dbReference type="Google" id="ProtNLM"/>
    </source>
</evidence>
<keyword evidence="2" id="KW-0812">Transmembrane</keyword>
<keyword evidence="2" id="KW-1133">Transmembrane helix</keyword>
<evidence type="ECO:0000313" key="3">
    <source>
        <dbReference type="EMBL" id="PKQ28716.1"/>
    </source>
</evidence>
<dbReference type="AlphaFoldDB" id="A0A2N3G7M2"/>
<sequence>MNEAAGSYSTIETPSSATGDQCSSIHVERVRACDRLKVEGPLFALASAVVVVSFLLPALRSRHMWISAPCVFHKVTRVPCFMCGMTRSFVFTAHGNLHRAFEMHLLGPLLFLVACGLVAYLGSVLAFGYRIKYRLAPRTRRIAFWSALGILLICWGIKIAFIRSGW</sequence>
<feature type="transmembrane region" description="Helical" evidence="2">
    <location>
        <begin position="142"/>
        <end position="162"/>
    </location>
</feature>
<name>A0A2N3G7M2_9ACTN</name>
<proteinExistence type="predicted"/>
<evidence type="ECO:0000256" key="2">
    <source>
        <dbReference type="SAM" id="Phobius"/>
    </source>
</evidence>
<feature type="region of interest" description="Disordered" evidence="1">
    <location>
        <begin position="1"/>
        <end position="20"/>
    </location>
</feature>
<gene>
    <name evidence="3" type="ORF">CVT63_01315</name>
</gene>
<reference evidence="3 4" key="1">
    <citation type="journal article" date="2017" name="ISME J.">
        <title>Potential for microbial H2 and metal transformations associated with novel bacteria and archaea in deep terrestrial subsurface sediments.</title>
        <authorList>
            <person name="Hernsdorf A.W."/>
            <person name="Amano Y."/>
            <person name="Miyakawa K."/>
            <person name="Ise K."/>
            <person name="Suzuki Y."/>
            <person name="Anantharaman K."/>
            <person name="Probst A."/>
            <person name="Burstein D."/>
            <person name="Thomas B.C."/>
            <person name="Banfield J.F."/>
        </authorList>
    </citation>
    <scope>NUCLEOTIDE SEQUENCE [LARGE SCALE GENOMIC DNA]</scope>
    <source>
        <strain evidence="3">HGW-Actinobacteria-3</strain>
    </source>
</reference>
<organism evidence="3 4">
    <name type="scientific">Candidatus Anoxymicrobium japonicum</name>
    <dbReference type="NCBI Taxonomy" id="2013648"/>
    <lineage>
        <taxon>Bacteria</taxon>
        <taxon>Bacillati</taxon>
        <taxon>Actinomycetota</taxon>
        <taxon>Candidatus Geothermincolia</taxon>
        <taxon>Candidatus Geothermincolales</taxon>
        <taxon>Candidatus Anoxymicrobiaceae</taxon>
        <taxon>Candidatus Anoxymicrobium</taxon>
    </lineage>
</organism>
<evidence type="ECO:0000313" key="4">
    <source>
        <dbReference type="Proteomes" id="UP000233654"/>
    </source>
</evidence>
<keyword evidence="2" id="KW-0472">Membrane</keyword>
<feature type="transmembrane region" description="Helical" evidence="2">
    <location>
        <begin position="109"/>
        <end position="130"/>
    </location>
</feature>
<dbReference type="Pfam" id="PF10825">
    <property type="entry name" value="DUF2752"/>
    <property type="match status" value="1"/>
</dbReference>
<comment type="caution">
    <text evidence="3">The sequence shown here is derived from an EMBL/GenBank/DDBJ whole genome shotgun (WGS) entry which is preliminary data.</text>
</comment>
<dbReference type="Proteomes" id="UP000233654">
    <property type="component" value="Unassembled WGS sequence"/>
</dbReference>
<feature type="transmembrane region" description="Helical" evidence="2">
    <location>
        <begin position="42"/>
        <end position="59"/>
    </location>
</feature>
<feature type="compositionally biased region" description="Polar residues" evidence="1">
    <location>
        <begin position="7"/>
        <end position="20"/>
    </location>
</feature>
<accession>A0A2N3G7M2</accession>
<evidence type="ECO:0000256" key="1">
    <source>
        <dbReference type="SAM" id="MobiDB-lite"/>
    </source>
</evidence>
<dbReference type="EMBL" id="PHEX01000007">
    <property type="protein sequence ID" value="PKQ28716.1"/>
    <property type="molecule type" value="Genomic_DNA"/>
</dbReference>